<evidence type="ECO:0000313" key="1">
    <source>
        <dbReference type="EMBL" id="MDH0701308.1"/>
    </source>
</evidence>
<comment type="caution">
    <text evidence="1">The sequence shown here is derived from an EMBL/GenBank/DDBJ whole genome shotgun (WGS) entry which is preliminary data.</text>
</comment>
<dbReference type="Proteomes" id="UP001161137">
    <property type="component" value="Unassembled WGS sequence"/>
</dbReference>
<dbReference type="AlphaFoldDB" id="A0AA42IL33"/>
<dbReference type="EMBL" id="JAOCDH010000006">
    <property type="protein sequence ID" value="MDH0701308.1"/>
    <property type="molecule type" value="Genomic_DNA"/>
</dbReference>
<sequence>MLATRLSIWELALGAEHPDIMVDQAMLDETTKEKIKAVEKAIKTAVIWRGFLQTRV</sequence>
<evidence type="ECO:0000313" key="2">
    <source>
        <dbReference type="Proteomes" id="UP001161137"/>
    </source>
</evidence>
<accession>A0AA42IL33</accession>
<proteinExistence type="predicted"/>
<protein>
    <submittedName>
        <fullName evidence="1">Uncharacterized protein</fullName>
    </submittedName>
</protein>
<gene>
    <name evidence="1" type="ORF">N5D41_07370</name>
</gene>
<reference evidence="1" key="1">
    <citation type="submission" date="2022-09" db="EMBL/GenBank/DDBJ databases">
        <title>Intensive care unit water sources are persistently colonized with multi-drug resistant bacteria and are the site of extensive horizontal gene transfer of antibiotic resistance genes.</title>
        <authorList>
            <person name="Diorio-Toth L."/>
        </authorList>
    </citation>
    <scope>NUCLEOTIDE SEQUENCE</scope>
    <source>
        <strain evidence="1">GD03863</strain>
    </source>
</reference>
<dbReference type="RefSeq" id="WP_279836406.1">
    <property type="nucleotide sequence ID" value="NZ_JAOCDH010000006.1"/>
</dbReference>
<organism evidence="1 2">
    <name type="scientific">Ectopseudomonas toyotomiensis</name>
    <dbReference type="NCBI Taxonomy" id="554344"/>
    <lineage>
        <taxon>Bacteria</taxon>
        <taxon>Pseudomonadati</taxon>
        <taxon>Pseudomonadota</taxon>
        <taxon>Gammaproteobacteria</taxon>
        <taxon>Pseudomonadales</taxon>
        <taxon>Pseudomonadaceae</taxon>
        <taxon>Ectopseudomonas</taxon>
    </lineage>
</organism>
<name>A0AA42IL33_9GAMM</name>